<dbReference type="PANTHER" id="PTHR23501:SF102">
    <property type="entry name" value="DRUG TRANSPORTER, PUTATIVE (AFU_ORTHOLOGUE AFUA_3G08530)-RELATED"/>
    <property type="match status" value="1"/>
</dbReference>
<dbReference type="PANTHER" id="PTHR23501">
    <property type="entry name" value="MAJOR FACILITATOR SUPERFAMILY"/>
    <property type="match status" value="1"/>
</dbReference>
<name>A0A9Q5I5G8_SANBA</name>
<evidence type="ECO:0000256" key="4">
    <source>
        <dbReference type="ARBA" id="ARBA00023136"/>
    </source>
</evidence>
<feature type="compositionally biased region" description="Basic and acidic residues" evidence="5">
    <location>
        <begin position="114"/>
        <end position="123"/>
    </location>
</feature>
<feature type="region of interest" description="Disordered" evidence="5">
    <location>
        <begin position="114"/>
        <end position="140"/>
    </location>
</feature>
<dbReference type="GO" id="GO:0005886">
    <property type="term" value="C:plasma membrane"/>
    <property type="evidence" value="ECO:0007669"/>
    <property type="project" value="TreeGrafter"/>
</dbReference>
<dbReference type="AlphaFoldDB" id="A0A9Q5I5G8"/>
<evidence type="ECO:0000256" key="3">
    <source>
        <dbReference type="ARBA" id="ARBA00022989"/>
    </source>
</evidence>
<protein>
    <submittedName>
        <fullName evidence="7">MFS general substrate transporter</fullName>
    </submittedName>
</protein>
<dbReference type="Proteomes" id="UP000757232">
    <property type="component" value="Unassembled WGS sequence"/>
</dbReference>
<evidence type="ECO:0000256" key="2">
    <source>
        <dbReference type="ARBA" id="ARBA00022692"/>
    </source>
</evidence>
<keyword evidence="8" id="KW-1185">Reference proteome</keyword>
<evidence type="ECO:0000256" key="6">
    <source>
        <dbReference type="SAM" id="Phobius"/>
    </source>
</evidence>
<feature type="transmembrane region" description="Helical" evidence="6">
    <location>
        <begin position="85"/>
        <end position="103"/>
    </location>
</feature>
<sequence length="140" mass="15456">MFPHLDPHKRRSVLEVASTFDFLGLFLLMGGVVLIFIGFQSAQTAAKRWQAPETISILVVGGVLLIAGSINEVYTSRDLIVPPRLFTGTLISFVGLPFFALLLREYSLKRTVEREAKQGKEPDAAATPARPSINKDKTQE</sequence>
<keyword evidence="2 6" id="KW-0812">Transmembrane</keyword>
<proteinExistence type="predicted"/>
<feature type="transmembrane region" description="Helical" evidence="6">
    <location>
        <begin position="51"/>
        <end position="70"/>
    </location>
</feature>
<keyword evidence="4 6" id="KW-0472">Membrane</keyword>
<evidence type="ECO:0000313" key="8">
    <source>
        <dbReference type="Proteomes" id="UP000757232"/>
    </source>
</evidence>
<evidence type="ECO:0000313" key="7">
    <source>
        <dbReference type="EMBL" id="OCB92183.1"/>
    </source>
</evidence>
<keyword evidence="3 6" id="KW-1133">Transmembrane helix</keyword>
<dbReference type="OrthoDB" id="10021397at2759"/>
<evidence type="ECO:0000256" key="5">
    <source>
        <dbReference type="SAM" id="MobiDB-lite"/>
    </source>
</evidence>
<organism evidence="7 8">
    <name type="scientific">Sanghuangporus baumii</name>
    <name type="common">Phellinus baumii</name>
    <dbReference type="NCBI Taxonomy" id="108892"/>
    <lineage>
        <taxon>Eukaryota</taxon>
        <taxon>Fungi</taxon>
        <taxon>Dikarya</taxon>
        <taxon>Basidiomycota</taxon>
        <taxon>Agaricomycotina</taxon>
        <taxon>Agaricomycetes</taxon>
        <taxon>Hymenochaetales</taxon>
        <taxon>Hymenochaetaceae</taxon>
        <taxon>Sanghuangporus</taxon>
    </lineage>
</organism>
<comment type="caution">
    <text evidence="7">The sequence shown here is derived from an EMBL/GenBank/DDBJ whole genome shotgun (WGS) entry which is preliminary data.</text>
</comment>
<comment type="subcellular location">
    <subcellularLocation>
        <location evidence="1">Membrane</location>
        <topology evidence="1">Multi-pass membrane protein</topology>
    </subcellularLocation>
</comment>
<reference evidence="7" key="1">
    <citation type="submission" date="2016-06" db="EMBL/GenBank/DDBJ databases">
        <title>Draft Genome sequence of the fungus Inonotus baumii.</title>
        <authorList>
            <person name="Zhu H."/>
            <person name="Lin W."/>
        </authorList>
    </citation>
    <scope>NUCLEOTIDE SEQUENCE</scope>
    <source>
        <strain evidence="7">821</strain>
    </source>
</reference>
<accession>A0A9Q5I5G8</accession>
<dbReference type="EMBL" id="LNZH02000022">
    <property type="protein sequence ID" value="OCB92183.1"/>
    <property type="molecule type" value="Genomic_DNA"/>
</dbReference>
<gene>
    <name evidence="7" type="ORF">A7U60_g445</name>
</gene>
<dbReference type="GO" id="GO:0022857">
    <property type="term" value="F:transmembrane transporter activity"/>
    <property type="evidence" value="ECO:0007669"/>
    <property type="project" value="TreeGrafter"/>
</dbReference>
<feature type="transmembrane region" description="Helical" evidence="6">
    <location>
        <begin position="20"/>
        <end position="39"/>
    </location>
</feature>
<evidence type="ECO:0000256" key="1">
    <source>
        <dbReference type="ARBA" id="ARBA00004141"/>
    </source>
</evidence>